<feature type="compositionally biased region" description="Polar residues" evidence="2">
    <location>
        <begin position="75"/>
        <end position="84"/>
    </location>
</feature>
<feature type="region of interest" description="Disordered" evidence="2">
    <location>
        <begin position="60"/>
        <end position="138"/>
    </location>
</feature>
<feature type="domain" description="Chromatin target of PRMT1 protein C-terminal" evidence="3">
    <location>
        <begin position="96"/>
        <end position="151"/>
    </location>
</feature>
<dbReference type="AlphaFoldDB" id="A0A0R3T9B9"/>
<organism evidence="6">
    <name type="scientific">Rodentolepis nana</name>
    <name type="common">Dwarf tapeworm</name>
    <name type="synonym">Hymenolepis nana</name>
    <dbReference type="NCBI Taxonomy" id="102285"/>
    <lineage>
        <taxon>Eukaryota</taxon>
        <taxon>Metazoa</taxon>
        <taxon>Spiralia</taxon>
        <taxon>Lophotrochozoa</taxon>
        <taxon>Platyhelminthes</taxon>
        <taxon>Cestoda</taxon>
        <taxon>Eucestoda</taxon>
        <taxon>Cyclophyllidea</taxon>
        <taxon>Hymenolepididae</taxon>
        <taxon>Rodentolepis</taxon>
    </lineage>
</organism>
<dbReference type="Pfam" id="PF13865">
    <property type="entry name" value="FoP_duplication"/>
    <property type="match status" value="1"/>
</dbReference>
<keyword evidence="5" id="KW-1185">Reference proteome</keyword>
<proteinExistence type="predicted"/>
<evidence type="ECO:0000256" key="2">
    <source>
        <dbReference type="SAM" id="MobiDB-lite"/>
    </source>
</evidence>
<keyword evidence="1" id="KW-0694">RNA-binding</keyword>
<dbReference type="EMBL" id="UZAE01002206">
    <property type="protein sequence ID" value="VDN99515.1"/>
    <property type="molecule type" value="Genomic_DNA"/>
</dbReference>
<evidence type="ECO:0000259" key="3">
    <source>
        <dbReference type="Pfam" id="PF13865"/>
    </source>
</evidence>
<name>A0A0R3T9B9_RODNA</name>
<feature type="compositionally biased region" description="Basic residues" evidence="2">
    <location>
        <begin position="65"/>
        <end position="74"/>
    </location>
</feature>
<dbReference type="Proteomes" id="UP000278807">
    <property type="component" value="Unassembled WGS sequence"/>
</dbReference>
<reference evidence="6" key="1">
    <citation type="submission" date="2017-02" db="UniProtKB">
        <authorList>
            <consortium name="WormBaseParasite"/>
        </authorList>
    </citation>
    <scope>IDENTIFICATION</scope>
</reference>
<dbReference type="WBParaSite" id="HNAJ_0000365801-mRNA-1">
    <property type="protein sequence ID" value="HNAJ_0000365801-mRNA-1"/>
    <property type="gene ID" value="HNAJ_0000365801"/>
</dbReference>
<accession>A0A0R3T9B9</accession>
<reference evidence="4 5" key="2">
    <citation type="submission" date="2018-11" db="EMBL/GenBank/DDBJ databases">
        <authorList>
            <consortium name="Pathogen Informatics"/>
        </authorList>
    </citation>
    <scope>NUCLEOTIDE SEQUENCE [LARGE SCALE GENOMIC DNA]</scope>
</reference>
<dbReference type="InterPro" id="IPR025715">
    <property type="entry name" value="FoP_C"/>
</dbReference>
<evidence type="ECO:0000313" key="5">
    <source>
        <dbReference type="Proteomes" id="UP000278807"/>
    </source>
</evidence>
<sequence>MRPRTVLPIRLYSSSSLTLNERFRRLENLNPRKGVPNPLGIRRTNPQRTPATMRLGQRFTGSLRGRGRPLKKSGRSLNQNLPIPSTQPPPHMFAARRSGFRGRGRGAVRAIEKRRGNNRRFNRGGGGRRPNNADNEKVRADLDKQLSEYMESPNGN</sequence>
<evidence type="ECO:0000313" key="6">
    <source>
        <dbReference type="WBParaSite" id="HNAJ_0000365801-mRNA-1"/>
    </source>
</evidence>
<dbReference type="OrthoDB" id="10592391at2759"/>
<dbReference type="GO" id="GO:0003723">
    <property type="term" value="F:RNA binding"/>
    <property type="evidence" value="ECO:0007669"/>
    <property type="project" value="UniProtKB-KW"/>
</dbReference>
<evidence type="ECO:0000313" key="4">
    <source>
        <dbReference type="EMBL" id="VDN99515.1"/>
    </source>
</evidence>
<protein>
    <submittedName>
        <fullName evidence="6">FoP_duplication domain-containing protein</fullName>
    </submittedName>
</protein>
<gene>
    <name evidence="4" type="ORF">HNAJ_LOCUS3656</name>
</gene>
<evidence type="ECO:0000256" key="1">
    <source>
        <dbReference type="ARBA" id="ARBA00022884"/>
    </source>
</evidence>